<dbReference type="GO" id="GO:0016301">
    <property type="term" value="F:kinase activity"/>
    <property type="evidence" value="ECO:0007669"/>
    <property type="project" value="UniProtKB-KW"/>
</dbReference>
<dbReference type="SUPFAM" id="SSF55083">
    <property type="entry name" value="6-hydroxymethyl-7,8-dihydropterin pyrophosphokinase, HPPK"/>
    <property type="match status" value="1"/>
</dbReference>
<dbReference type="NCBIfam" id="TIGR01498">
    <property type="entry name" value="folK"/>
    <property type="match status" value="1"/>
</dbReference>
<keyword evidence="8" id="KW-0289">Folate biosynthesis</keyword>
<dbReference type="PATRIC" id="fig|476652.3.peg.1177"/>
<proteinExistence type="predicted"/>
<gene>
    <name evidence="10" type="primary">sulD</name>
    <name evidence="10" type="ORF">DEAC_c11520</name>
</gene>
<dbReference type="UniPathway" id="UPA00077">
    <property type="reaction ID" value="UER00155"/>
</dbReference>
<dbReference type="GO" id="GO:0005524">
    <property type="term" value="F:ATP binding"/>
    <property type="evidence" value="ECO:0007669"/>
    <property type="project" value="UniProtKB-KW"/>
</dbReference>
<dbReference type="RefSeq" id="WP_047809031.1">
    <property type="nucleotide sequence ID" value="NZ_LDZY01000003.1"/>
</dbReference>
<evidence type="ECO:0000313" key="10">
    <source>
        <dbReference type="EMBL" id="KLU67208.1"/>
    </source>
</evidence>
<dbReference type="Proteomes" id="UP000036356">
    <property type="component" value="Unassembled WGS sequence"/>
</dbReference>
<feature type="domain" description="7,8-dihydro-6-hydroxymethylpterin-pyrophosphokinase" evidence="9">
    <location>
        <begin position="87"/>
        <end position="98"/>
    </location>
</feature>
<dbReference type="GO" id="GO:0046654">
    <property type="term" value="P:tetrahydrofolate biosynthetic process"/>
    <property type="evidence" value="ECO:0007669"/>
    <property type="project" value="UniProtKB-UniPathway"/>
</dbReference>
<evidence type="ECO:0000256" key="6">
    <source>
        <dbReference type="ARBA" id="ARBA00022777"/>
    </source>
</evidence>
<dbReference type="Gene3D" id="3.30.70.560">
    <property type="entry name" value="7,8-Dihydro-6-hydroxymethylpterin-pyrophosphokinase HPPK"/>
    <property type="match status" value="1"/>
</dbReference>
<evidence type="ECO:0000256" key="1">
    <source>
        <dbReference type="ARBA" id="ARBA00000198"/>
    </source>
</evidence>
<reference evidence="10 11" key="1">
    <citation type="submission" date="2015-06" db="EMBL/GenBank/DDBJ databases">
        <title>Draft genome of the moderately acidophilic sulfate reducer Candidatus Desulfosporosinus acididurans strain M1.</title>
        <authorList>
            <person name="Poehlein A."/>
            <person name="Petzsch P."/>
            <person name="Johnson B.D."/>
            <person name="Schloemann M."/>
            <person name="Daniel R."/>
            <person name="Muehling M."/>
        </authorList>
    </citation>
    <scope>NUCLEOTIDE SEQUENCE [LARGE SCALE GENOMIC DNA]</scope>
    <source>
        <strain evidence="10 11">M1</strain>
    </source>
</reference>
<comment type="pathway">
    <text evidence="2">Cofactor biosynthesis; tetrahydrofolate biosynthesis; 2-amino-4-hydroxy-6-hydroxymethyl-7,8-dihydropteridine diphosphate from 7,8-dihydroneopterin triphosphate: step 4/4.</text>
</comment>
<keyword evidence="6" id="KW-0418">Kinase</keyword>
<dbReference type="EMBL" id="LDZY01000003">
    <property type="protein sequence ID" value="KLU67208.1"/>
    <property type="molecule type" value="Genomic_DNA"/>
</dbReference>
<sequence>MRAFLGLGSNLGDRGYYLSEALSALKRPAIAILSLSRIYETEPWGVQEQQPLYWNQVVEVDTTLPPLDLLHVCQEIEQQFGRVRKEHWGSRTIDIDLLIYDNVVSDSKELTLPHPYLEVREFVLAPLREIAPNLILPSGRPISKVFGEGKVFPKEQYSELQQD</sequence>
<comment type="caution">
    <text evidence="10">The sequence shown here is derived from an EMBL/GenBank/DDBJ whole genome shotgun (WGS) entry which is preliminary data.</text>
</comment>
<evidence type="ECO:0000256" key="3">
    <source>
        <dbReference type="ARBA" id="ARBA00013253"/>
    </source>
</evidence>
<protein>
    <recommendedName>
        <fullName evidence="3">2-amino-4-hydroxy-6-hydroxymethyldihydropteridine diphosphokinase</fullName>
        <ecNumber evidence="3">2.7.6.3</ecNumber>
    </recommendedName>
</protein>
<keyword evidence="5" id="KW-0547">Nucleotide-binding</keyword>
<dbReference type="EC" id="2.7.6.3" evidence="3"/>
<evidence type="ECO:0000256" key="4">
    <source>
        <dbReference type="ARBA" id="ARBA00022679"/>
    </source>
</evidence>
<evidence type="ECO:0000256" key="2">
    <source>
        <dbReference type="ARBA" id="ARBA00005051"/>
    </source>
</evidence>
<keyword evidence="7" id="KW-0067">ATP-binding</keyword>
<name>A0A0J1FW38_9FIRM</name>
<keyword evidence="4" id="KW-0808">Transferase</keyword>
<dbReference type="PROSITE" id="PS00794">
    <property type="entry name" value="HPPK"/>
    <property type="match status" value="1"/>
</dbReference>
<dbReference type="GO" id="GO:0003848">
    <property type="term" value="F:2-amino-4-hydroxy-6-hydroxymethyldihydropteridine diphosphokinase activity"/>
    <property type="evidence" value="ECO:0007669"/>
    <property type="project" value="UniProtKB-EC"/>
</dbReference>
<evidence type="ECO:0000256" key="8">
    <source>
        <dbReference type="ARBA" id="ARBA00022909"/>
    </source>
</evidence>
<dbReference type="CDD" id="cd00483">
    <property type="entry name" value="HPPK"/>
    <property type="match status" value="1"/>
</dbReference>
<comment type="catalytic activity">
    <reaction evidence="1">
        <text>6-hydroxymethyl-7,8-dihydropterin + ATP = (7,8-dihydropterin-6-yl)methyl diphosphate + AMP + H(+)</text>
        <dbReference type="Rhea" id="RHEA:11412"/>
        <dbReference type="ChEBI" id="CHEBI:15378"/>
        <dbReference type="ChEBI" id="CHEBI:30616"/>
        <dbReference type="ChEBI" id="CHEBI:44841"/>
        <dbReference type="ChEBI" id="CHEBI:72950"/>
        <dbReference type="ChEBI" id="CHEBI:456215"/>
        <dbReference type="EC" id="2.7.6.3"/>
    </reaction>
</comment>
<dbReference type="PANTHER" id="PTHR43071:SF1">
    <property type="entry name" value="2-AMINO-4-HYDROXY-6-HYDROXYMETHYLDIHYDROPTERIDINE PYROPHOSPHOKINASE"/>
    <property type="match status" value="1"/>
</dbReference>
<dbReference type="PANTHER" id="PTHR43071">
    <property type="entry name" value="2-AMINO-4-HYDROXY-6-HYDROXYMETHYLDIHYDROPTERIDINE PYROPHOSPHOKINASE"/>
    <property type="match status" value="1"/>
</dbReference>
<dbReference type="InterPro" id="IPR000550">
    <property type="entry name" value="Hppk"/>
</dbReference>
<dbReference type="Pfam" id="PF01288">
    <property type="entry name" value="HPPK"/>
    <property type="match status" value="1"/>
</dbReference>
<evidence type="ECO:0000313" key="11">
    <source>
        <dbReference type="Proteomes" id="UP000036356"/>
    </source>
</evidence>
<evidence type="ECO:0000256" key="5">
    <source>
        <dbReference type="ARBA" id="ARBA00022741"/>
    </source>
</evidence>
<dbReference type="InterPro" id="IPR035907">
    <property type="entry name" value="Hppk_sf"/>
</dbReference>
<keyword evidence="11" id="KW-1185">Reference proteome</keyword>
<accession>A0A0J1FW38</accession>
<dbReference type="STRING" id="476652.DEAC_c11520"/>
<evidence type="ECO:0000259" key="9">
    <source>
        <dbReference type="PROSITE" id="PS00794"/>
    </source>
</evidence>
<dbReference type="AlphaFoldDB" id="A0A0J1FW38"/>
<organism evidence="10 11">
    <name type="scientific">Desulfosporosinus acididurans</name>
    <dbReference type="NCBI Taxonomy" id="476652"/>
    <lineage>
        <taxon>Bacteria</taxon>
        <taxon>Bacillati</taxon>
        <taxon>Bacillota</taxon>
        <taxon>Clostridia</taxon>
        <taxon>Eubacteriales</taxon>
        <taxon>Desulfitobacteriaceae</taxon>
        <taxon>Desulfosporosinus</taxon>
    </lineage>
</organism>
<evidence type="ECO:0000256" key="7">
    <source>
        <dbReference type="ARBA" id="ARBA00022840"/>
    </source>
</evidence>
<dbReference type="GO" id="GO:0046656">
    <property type="term" value="P:folic acid biosynthetic process"/>
    <property type="evidence" value="ECO:0007669"/>
    <property type="project" value="UniProtKB-KW"/>
</dbReference>